<gene>
    <name evidence="1" type="ORF">ACFSR2_09105</name>
</gene>
<dbReference type="EMBL" id="JBHULC010000008">
    <property type="protein sequence ID" value="MFD2521039.1"/>
    <property type="molecule type" value="Genomic_DNA"/>
</dbReference>
<dbReference type="RefSeq" id="WP_340234920.1">
    <property type="nucleotide sequence ID" value="NZ_JBBEWC010000003.1"/>
</dbReference>
<keyword evidence="2" id="KW-1185">Reference proteome</keyword>
<dbReference type="Gene3D" id="1.25.40.390">
    <property type="match status" value="1"/>
</dbReference>
<reference evidence="2" key="1">
    <citation type="journal article" date="2019" name="Int. J. Syst. Evol. Microbiol.">
        <title>The Global Catalogue of Microorganisms (GCM) 10K type strain sequencing project: providing services to taxonomists for standard genome sequencing and annotation.</title>
        <authorList>
            <consortium name="The Broad Institute Genomics Platform"/>
            <consortium name="The Broad Institute Genome Sequencing Center for Infectious Disease"/>
            <person name="Wu L."/>
            <person name="Ma J."/>
        </authorList>
    </citation>
    <scope>NUCLEOTIDE SEQUENCE [LARGE SCALE GENOMIC DNA]</scope>
    <source>
        <strain evidence="2">KCTC 52344</strain>
    </source>
</reference>
<sequence>MKYLSKISIVALLIATASCKNDFEEINAPWDKPNSASTPEMFNAVVSSLPLTAGEQSVMNAWIYPITQQAAITSGSYPFDNARDAVWDNYYYTLANARIIEDRIEKSENPSSMNNVSAMLKTIMAYKSFKATNYFGAMPYKEAGYAALAATKGTGVYKAKYNTQQEIYTDILTNLKWAVDNLKVDASQVSLGNYETLFKGDVAMWTKFANSLRLYIAATIYDKDKTLATAHITEAMSKPLLTDADNVGIWPTPLNLSLQWREWSFNANCYLRLGSTMWNLMSANDNKDGSGIFDPRVKIFYEPNNAGEWAAYPQNPVSGVTPTEGGLPYDRKRYTAWSDKGASNLFSPVNLYFAQDLTSIPELILTAAQVHFIKAEVYNRGMGVAANAASAKAEYEAGIKASVNMWKGIAVSSPVWVVGKPASATATQAELNTLLTNAKVAYSADPATALNQIYAQLWIDQFRQPFDAWTLKRRTGNKTPMSTSNTQYYTGNFGGFNRFIYPDNEINYNGDNFKTATGGANVNSTKLWITQ</sequence>
<name>A0ABW5J4T4_9BACT</name>
<organism evidence="1 2">
    <name type="scientific">Emticicia soli</name>
    <dbReference type="NCBI Taxonomy" id="2027878"/>
    <lineage>
        <taxon>Bacteria</taxon>
        <taxon>Pseudomonadati</taxon>
        <taxon>Bacteroidota</taxon>
        <taxon>Cytophagia</taxon>
        <taxon>Cytophagales</taxon>
        <taxon>Leadbetterellaceae</taxon>
        <taxon>Emticicia</taxon>
    </lineage>
</organism>
<dbReference type="SUPFAM" id="SSF48452">
    <property type="entry name" value="TPR-like"/>
    <property type="match status" value="1"/>
</dbReference>
<keyword evidence="1" id="KW-0449">Lipoprotein</keyword>
<accession>A0ABW5J4T4</accession>
<dbReference type="PROSITE" id="PS51257">
    <property type="entry name" value="PROKAR_LIPOPROTEIN"/>
    <property type="match status" value="1"/>
</dbReference>
<dbReference type="Proteomes" id="UP001597510">
    <property type="component" value="Unassembled WGS sequence"/>
</dbReference>
<dbReference type="InterPro" id="IPR041662">
    <property type="entry name" value="SusD-like_2"/>
</dbReference>
<dbReference type="InterPro" id="IPR011990">
    <property type="entry name" value="TPR-like_helical_dom_sf"/>
</dbReference>
<dbReference type="Pfam" id="PF12771">
    <property type="entry name" value="SusD-like_2"/>
    <property type="match status" value="1"/>
</dbReference>
<evidence type="ECO:0000313" key="1">
    <source>
        <dbReference type="EMBL" id="MFD2521039.1"/>
    </source>
</evidence>
<protein>
    <submittedName>
        <fullName evidence="1">SusD/RagB family nutrient-binding outer membrane lipoprotein</fullName>
    </submittedName>
</protein>
<proteinExistence type="predicted"/>
<comment type="caution">
    <text evidence="1">The sequence shown here is derived from an EMBL/GenBank/DDBJ whole genome shotgun (WGS) entry which is preliminary data.</text>
</comment>
<evidence type="ECO:0000313" key="2">
    <source>
        <dbReference type="Proteomes" id="UP001597510"/>
    </source>
</evidence>